<dbReference type="RefSeq" id="WP_344721830.1">
    <property type="nucleotide sequence ID" value="NZ_BAAAYG010000012.1"/>
</dbReference>
<evidence type="ECO:0000256" key="3">
    <source>
        <dbReference type="SAM" id="Phobius"/>
    </source>
</evidence>
<accession>A0ABP6RFH5</accession>
<evidence type="ECO:0000256" key="2">
    <source>
        <dbReference type="SAM" id="MobiDB-lite"/>
    </source>
</evidence>
<evidence type="ECO:0000313" key="5">
    <source>
        <dbReference type="Proteomes" id="UP001501736"/>
    </source>
</evidence>
<keyword evidence="3" id="KW-1133">Transmembrane helix</keyword>
<feature type="region of interest" description="Disordered" evidence="2">
    <location>
        <begin position="167"/>
        <end position="193"/>
    </location>
</feature>
<sequence length="450" mass="46970">MSSLLRRLRRLTVELLLWVAALAGLAAMVLVICAHVFGLSLILFRTGSMEPTIPQGAASLVKEIPASEVAVGDVVTVDRAGRLPVTHRVTSVEDGEGPQERIITMQGDANAAEDPEPYTVTEVRDVLWSVPGMAEPIHRLSDPWVMGTVTVGAALLVGWAFWPHRSAGQSDEGHEDDEGSEDSGSGAAPARPRHAAPTVIVMLIGVVGLMAPATMAERAEAATSPSATDRSGTGVETITGEHLELVSVLPPDAAQQLTPGGTAVWELGVSAQAPSPGAVRTGLSLSGQAPLAVVVESCAEPWGGTPRVVEPVVSRGPESTSCASGRRTLLEGTTLFPGDEDRRRLDEHPADEQRWLRLQVSLPEGSGDSAPGLASRLRVHVVGEGESISVSPDDVPSPAPDPGDGQLATTGAPLLIVAAAGMLSLGIGRRLMMVRTRRAATDESGDGRRR</sequence>
<feature type="region of interest" description="Disordered" evidence="2">
    <location>
        <begin position="386"/>
        <end position="407"/>
    </location>
</feature>
<proteinExistence type="predicted"/>
<comment type="caution">
    <text evidence="4">The sequence shown here is derived from an EMBL/GenBank/DDBJ whole genome shotgun (WGS) entry which is preliminary data.</text>
</comment>
<dbReference type="EC" id="3.4.21.89" evidence="1"/>
<keyword evidence="5" id="KW-1185">Reference proteome</keyword>
<dbReference type="NCBIfam" id="TIGR02228">
    <property type="entry name" value="sigpep_I_arch"/>
    <property type="match status" value="1"/>
</dbReference>
<feature type="transmembrane region" description="Helical" evidence="3">
    <location>
        <begin position="15"/>
        <end position="44"/>
    </location>
</feature>
<name>A0ABP6RFH5_9MICC</name>
<dbReference type="InterPro" id="IPR001733">
    <property type="entry name" value="Peptidase_S26B"/>
</dbReference>
<gene>
    <name evidence="4" type="ORF">GCM10020260_24650</name>
</gene>
<dbReference type="CDD" id="cd06530">
    <property type="entry name" value="S26_SPase_I"/>
    <property type="match status" value="1"/>
</dbReference>
<dbReference type="Proteomes" id="UP001501736">
    <property type="component" value="Unassembled WGS sequence"/>
</dbReference>
<organism evidence="4 5">
    <name type="scientific">Nesterenkonia halobia</name>
    <dbReference type="NCBI Taxonomy" id="37922"/>
    <lineage>
        <taxon>Bacteria</taxon>
        <taxon>Bacillati</taxon>
        <taxon>Actinomycetota</taxon>
        <taxon>Actinomycetes</taxon>
        <taxon>Micrococcales</taxon>
        <taxon>Micrococcaceae</taxon>
        <taxon>Nesterenkonia</taxon>
    </lineage>
</organism>
<evidence type="ECO:0000313" key="4">
    <source>
        <dbReference type="EMBL" id="GAA3287674.1"/>
    </source>
</evidence>
<protein>
    <recommendedName>
        <fullName evidence="1">Signal peptidase I</fullName>
        <ecNumber evidence="1">3.4.21.89</ecNumber>
    </recommendedName>
</protein>
<evidence type="ECO:0000256" key="1">
    <source>
        <dbReference type="NCBIfam" id="TIGR02228"/>
    </source>
</evidence>
<reference evidence="5" key="1">
    <citation type="journal article" date="2019" name="Int. J. Syst. Evol. Microbiol.">
        <title>The Global Catalogue of Microorganisms (GCM) 10K type strain sequencing project: providing services to taxonomists for standard genome sequencing and annotation.</title>
        <authorList>
            <consortium name="The Broad Institute Genomics Platform"/>
            <consortium name="The Broad Institute Genome Sequencing Center for Infectious Disease"/>
            <person name="Wu L."/>
            <person name="Ma J."/>
        </authorList>
    </citation>
    <scope>NUCLEOTIDE SEQUENCE [LARGE SCALE GENOMIC DNA]</scope>
    <source>
        <strain evidence="5">JCM 11483</strain>
    </source>
</reference>
<dbReference type="InterPro" id="IPR019533">
    <property type="entry name" value="Peptidase_S26"/>
</dbReference>
<dbReference type="EMBL" id="BAAAYG010000012">
    <property type="protein sequence ID" value="GAA3287674.1"/>
    <property type="molecule type" value="Genomic_DNA"/>
</dbReference>
<keyword evidence="3" id="KW-0472">Membrane</keyword>
<feature type="transmembrane region" description="Helical" evidence="3">
    <location>
        <begin position="407"/>
        <end position="428"/>
    </location>
</feature>
<keyword evidence="3" id="KW-0812">Transmembrane</keyword>